<gene>
    <name evidence="1" type="ORF">CPB84DRAFT_622448</name>
</gene>
<keyword evidence="2" id="KW-1185">Reference proteome</keyword>
<comment type="caution">
    <text evidence="1">The sequence shown here is derived from an EMBL/GenBank/DDBJ whole genome shotgun (WGS) entry which is preliminary data.</text>
</comment>
<reference evidence="1" key="1">
    <citation type="submission" date="2020-11" db="EMBL/GenBank/DDBJ databases">
        <authorList>
            <consortium name="DOE Joint Genome Institute"/>
            <person name="Ahrendt S."/>
            <person name="Riley R."/>
            <person name="Andreopoulos W."/>
            <person name="LaButti K."/>
            <person name="Pangilinan J."/>
            <person name="Ruiz-duenas F.J."/>
            <person name="Barrasa J.M."/>
            <person name="Sanchez-Garcia M."/>
            <person name="Camarero S."/>
            <person name="Miyauchi S."/>
            <person name="Serrano A."/>
            <person name="Linde D."/>
            <person name="Babiker R."/>
            <person name="Drula E."/>
            <person name="Ayuso-Fernandez I."/>
            <person name="Pacheco R."/>
            <person name="Padilla G."/>
            <person name="Ferreira P."/>
            <person name="Barriuso J."/>
            <person name="Kellner H."/>
            <person name="Castanera R."/>
            <person name="Alfaro M."/>
            <person name="Ramirez L."/>
            <person name="Pisabarro A.G."/>
            <person name="Kuo A."/>
            <person name="Tritt A."/>
            <person name="Lipzen A."/>
            <person name="He G."/>
            <person name="Yan M."/>
            <person name="Ng V."/>
            <person name="Cullen D."/>
            <person name="Martin F."/>
            <person name="Rosso M.-N."/>
            <person name="Henrissat B."/>
            <person name="Hibbett D."/>
            <person name="Martinez A.T."/>
            <person name="Grigoriev I.V."/>
        </authorList>
    </citation>
    <scope>NUCLEOTIDE SEQUENCE</scope>
    <source>
        <strain evidence="1">AH 44721</strain>
    </source>
</reference>
<protein>
    <submittedName>
        <fullName evidence="1">Uncharacterized protein</fullName>
    </submittedName>
</protein>
<dbReference type="AlphaFoldDB" id="A0A9P5N9U5"/>
<evidence type="ECO:0000313" key="2">
    <source>
        <dbReference type="Proteomes" id="UP000724874"/>
    </source>
</evidence>
<name>A0A9P5N9U5_GYMJU</name>
<evidence type="ECO:0000313" key="1">
    <source>
        <dbReference type="EMBL" id="KAF8873493.1"/>
    </source>
</evidence>
<organism evidence="1 2">
    <name type="scientific">Gymnopilus junonius</name>
    <name type="common">Spectacular rustgill mushroom</name>
    <name type="synonym">Gymnopilus spectabilis subsp. junonius</name>
    <dbReference type="NCBI Taxonomy" id="109634"/>
    <lineage>
        <taxon>Eukaryota</taxon>
        <taxon>Fungi</taxon>
        <taxon>Dikarya</taxon>
        <taxon>Basidiomycota</taxon>
        <taxon>Agaricomycotina</taxon>
        <taxon>Agaricomycetes</taxon>
        <taxon>Agaricomycetidae</taxon>
        <taxon>Agaricales</taxon>
        <taxon>Agaricineae</taxon>
        <taxon>Hymenogastraceae</taxon>
        <taxon>Gymnopilus</taxon>
    </lineage>
</organism>
<accession>A0A9P5N9U5</accession>
<dbReference type="Proteomes" id="UP000724874">
    <property type="component" value="Unassembled WGS sequence"/>
</dbReference>
<sequence>MPLLSRDSTLGRFRQNLVLLCCQLVGVAIQAMTGVAGGTNCPCSSGKNLLYYWGSLGVDETGVTKVVDIVEVGRTRGVLESEWFNGLWINDNKRHLFPPDSCITNSG</sequence>
<proteinExistence type="predicted"/>
<dbReference type="EMBL" id="JADNYJ010000235">
    <property type="protein sequence ID" value="KAF8873493.1"/>
    <property type="molecule type" value="Genomic_DNA"/>
</dbReference>